<dbReference type="InterPro" id="IPR000477">
    <property type="entry name" value="RT_dom"/>
</dbReference>
<reference evidence="3" key="1">
    <citation type="submission" date="2019-08" db="EMBL/GenBank/DDBJ databases">
        <title>The improved chromosome-level genome for the pearl oyster Pinctada fucata martensii using PacBio sequencing and Hi-C.</title>
        <authorList>
            <person name="Zheng Z."/>
        </authorList>
    </citation>
    <scope>NUCLEOTIDE SEQUENCE</scope>
    <source>
        <strain evidence="3">ZZ-2019</strain>
        <tissue evidence="3">Adductor muscle</tissue>
    </source>
</reference>
<feature type="region of interest" description="Disordered" evidence="1">
    <location>
        <begin position="81"/>
        <end position="127"/>
    </location>
</feature>
<evidence type="ECO:0000256" key="1">
    <source>
        <dbReference type="SAM" id="MobiDB-lite"/>
    </source>
</evidence>
<name>A0AA89BLN1_PINIB</name>
<proteinExistence type="predicted"/>
<accession>A0AA89BLN1</accession>
<feature type="region of interest" description="Disordered" evidence="1">
    <location>
        <begin position="1"/>
        <end position="66"/>
    </location>
</feature>
<comment type="caution">
    <text evidence="3">The sequence shown here is derived from an EMBL/GenBank/DDBJ whole genome shotgun (WGS) entry which is preliminary data.</text>
</comment>
<protein>
    <recommendedName>
        <fullName evidence="2">Reverse transcriptase domain-containing protein</fullName>
    </recommendedName>
</protein>
<evidence type="ECO:0000313" key="3">
    <source>
        <dbReference type="EMBL" id="KAK3085679.1"/>
    </source>
</evidence>
<dbReference type="PROSITE" id="PS50878">
    <property type="entry name" value="RT_POL"/>
    <property type="match status" value="1"/>
</dbReference>
<feature type="compositionally biased region" description="Polar residues" evidence="1">
    <location>
        <begin position="84"/>
        <end position="111"/>
    </location>
</feature>
<dbReference type="Pfam" id="PF00078">
    <property type="entry name" value="RVT_1"/>
    <property type="match status" value="1"/>
</dbReference>
<evidence type="ECO:0000313" key="4">
    <source>
        <dbReference type="Proteomes" id="UP001186944"/>
    </source>
</evidence>
<dbReference type="InterPro" id="IPR036691">
    <property type="entry name" value="Endo/exonu/phosph_ase_sf"/>
</dbReference>
<dbReference type="Pfam" id="PF03372">
    <property type="entry name" value="Exo_endo_phos"/>
    <property type="match status" value="1"/>
</dbReference>
<gene>
    <name evidence="3" type="ORF">FSP39_007046</name>
</gene>
<feature type="domain" description="Reverse transcriptase" evidence="2">
    <location>
        <begin position="615"/>
        <end position="874"/>
    </location>
</feature>
<dbReference type="EMBL" id="VSWD01000012">
    <property type="protein sequence ID" value="KAK3085679.1"/>
    <property type="molecule type" value="Genomic_DNA"/>
</dbReference>
<dbReference type="PANTHER" id="PTHR19446">
    <property type="entry name" value="REVERSE TRANSCRIPTASES"/>
    <property type="match status" value="1"/>
</dbReference>
<sequence>MQCKPSPFGSRELGKTCRPPNTNILSRKGTERVRDGSEWNRANKYEQSVSTTHHEREKSHGLSSNSTAGQLCHAAACHTRAHRGSSTTDQPYVEPDTSTKSPSNLTASSDKAYTAAGLPTRDTPTNVLKPHETVATKNRNLKLVTINIENFHSNKQYLEYLLKKYDVIGIHEHWLYSFEKNTLIDFANENDCNIHIKCCDDDDPIGPKHKPRGKGGVALIWKKMLDGVKALDDGGNRICVITIDEAICLVNVYLTSRGTEDAERLFEENLDELSEITCKYKDDFTVILTGDFNASLHRKSGLKRDTLLFNMLNHWGFKLHENYPSKPTFYHPNGLHMSQIDYIVSNREGILDNTEILENDIINTSTHMALKCDVIYTNSGMSLRRSPKRSEVNTNIKRKVDWEKVDKQKYELLVSEGIRNINLEQITDAETCLNVTHQILLEVTDQLVTSKRNKKARNRNRKLISKPMKELSTSCKKLHWKIKNFNGLESEKLILQLQCKEAKKAFRKMQKDVKLTKEEEIREGWAQYFQKLSQPTEDTSYNEEYRQQIEKDILFIEEACQGNRKSTMDVCAESVHEVITTMKNGKSADAHHITAEHLKLGGSSLWSLLSRLFSLIVKEGTIPEAFKNGIITPVYKKQNKPQENPNSYRRITICSIIGKVLEKLHLNSVQDLLSEQQNHLQRGFTKGTSPVFTSLLLTEAIAEAYDTKTALHATFLDAAKAFDTVWHASMLRRLHIHGLGGTDWLLMKNWYSDMKSQVKWEGSLSSSFSEQQGVRQGGIWSPTAYKMFLNPALDLLERQNIGFRIGTISLVSPTCADDQLLLSRNTHELATITSVQEEFSNMERYRLSEQKSKVMILGNRKTTADEISLNGKVLEQVKEYKHIGITRYETIHKTNQQAIENAVSLGRRTLYSLMGAGLHGYNGISPTVSIKMWNIFVKPRILYGLESLTLKPQDVKPLTLYHKRFLKSVMQLPERTADCGVYIMSGEIPMEAEIDKKILTQLANIIAGEDVEKKLMRRQLAVKDNNSKSWFMHSKRTLEKYSLPSIYDLVETNVDRRSLGREFKKKVKNHWSQEITRLSCGKTSLQYLNTSSHKVGEPHHIWKDVNVDTMAVKKAGIKAKLVCGVYPLQVSIAKRTGHAGSNICPMCNIEPEDMGHFLLRCNCLTSTRSPFLDKIERILLNKALKSIAQITEDIVVQIILDVTHLTVPLVLQDDDTKHELESIARGLCFALHSARMALLT</sequence>
<dbReference type="SUPFAM" id="SSF56219">
    <property type="entry name" value="DNase I-like"/>
    <property type="match status" value="1"/>
</dbReference>
<dbReference type="GO" id="GO:0003824">
    <property type="term" value="F:catalytic activity"/>
    <property type="evidence" value="ECO:0007669"/>
    <property type="project" value="InterPro"/>
</dbReference>
<dbReference type="Proteomes" id="UP001186944">
    <property type="component" value="Unassembled WGS sequence"/>
</dbReference>
<dbReference type="InterPro" id="IPR005135">
    <property type="entry name" value="Endo/exonuclease/phosphatase"/>
</dbReference>
<dbReference type="CDD" id="cd01650">
    <property type="entry name" value="RT_nLTR_like"/>
    <property type="match status" value="1"/>
</dbReference>
<feature type="compositionally biased region" description="Basic and acidic residues" evidence="1">
    <location>
        <begin position="28"/>
        <end position="44"/>
    </location>
</feature>
<dbReference type="Gene3D" id="3.60.10.10">
    <property type="entry name" value="Endonuclease/exonuclease/phosphatase"/>
    <property type="match status" value="1"/>
</dbReference>
<keyword evidence="4" id="KW-1185">Reference proteome</keyword>
<dbReference type="AlphaFoldDB" id="A0AA89BLN1"/>
<evidence type="ECO:0000259" key="2">
    <source>
        <dbReference type="PROSITE" id="PS50878"/>
    </source>
</evidence>
<organism evidence="3 4">
    <name type="scientific">Pinctada imbricata</name>
    <name type="common">Atlantic pearl-oyster</name>
    <name type="synonym">Pinctada martensii</name>
    <dbReference type="NCBI Taxonomy" id="66713"/>
    <lineage>
        <taxon>Eukaryota</taxon>
        <taxon>Metazoa</taxon>
        <taxon>Spiralia</taxon>
        <taxon>Lophotrochozoa</taxon>
        <taxon>Mollusca</taxon>
        <taxon>Bivalvia</taxon>
        <taxon>Autobranchia</taxon>
        <taxon>Pteriomorphia</taxon>
        <taxon>Pterioida</taxon>
        <taxon>Pterioidea</taxon>
        <taxon>Pteriidae</taxon>
        <taxon>Pinctada</taxon>
    </lineage>
</organism>